<sequence>MKFLRLIALAGLLAAPPAIGGEAGDLLFAERGPWDLSSGPLVWKLDQTGPEVEGFTPLGQGKLTLDKGTDPSDGKPMLQLAEETSRIKRKIGPFPVEGGDPLLTFFLETTTRDMAALTGGSPFYIRNRLKDALFRGGEIRKEDGKSVAVFTPFAGDKNKERMFGFDTLELSFTVADPKQPILRMAAKTGPLAGGRPAYISEMVLQ</sequence>
<keyword evidence="3" id="KW-1185">Reference proteome</keyword>
<dbReference type="RefSeq" id="WP_311760287.1">
    <property type="nucleotide sequence ID" value="NZ_JAVRQI010000011.1"/>
</dbReference>
<comment type="caution">
    <text evidence="2">The sequence shown here is derived from an EMBL/GenBank/DDBJ whole genome shotgun (WGS) entry which is preliminary data.</text>
</comment>
<evidence type="ECO:0000313" key="2">
    <source>
        <dbReference type="EMBL" id="MDT1063200.1"/>
    </source>
</evidence>
<keyword evidence="1" id="KW-0732">Signal</keyword>
<feature type="chain" id="PRO_5045843389" description="DUF3108 domain-containing protein" evidence="1">
    <location>
        <begin position="21"/>
        <end position="205"/>
    </location>
</feature>
<evidence type="ECO:0008006" key="4">
    <source>
        <dbReference type="Google" id="ProtNLM"/>
    </source>
</evidence>
<evidence type="ECO:0000313" key="3">
    <source>
        <dbReference type="Proteomes" id="UP001251085"/>
    </source>
</evidence>
<feature type="signal peptide" evidence="1">
    <location>
        <begin position="1"/>
        <end position="20"/>
    </location>
</feature>
<dbReference type="EMBL" id="JAVRQI010000011">
    <property type="protein sequence ID" value="MDT1063200.1"/>
    <property type="molecule type" value="Genomic_DNA"/>
</dbReference>
<proteinExistence type="predicted"/>
<organism evidence="2 3">
    <name type="scientific">Paracoccus broussonetiae</name>
    <dbReference type="NCBI Taxonomy" id="3075834"/>
    <lineage>
        <taxon>Bacteria</taxon>
        <taxon>Pseudomonadati</taxon>
        <taxon>Pseudomonadota</taxon>
        <taxon>Alphaproteobacteria</taxon>
        <taxon>Rhodobacterales</taxon>
        <taxon>Paracoccaceae</taxon>
        <taxon>Paracoccus</taxon>
    </lineage>
</organism>
<dbReference type="Proteomes" id="UP001251085">
    <property type="component" value="Unassembled WGS sequence"/>
</dbReference>
<accession>A0ABU3EIG4</accession>
<evidence type="ECO:0000256" key="1">
    <source>
        <dbReference type="SAM" id="SignalP"/>
    </source>
</evidence>
<name>A0ABU3EIG4_9RHOB</name>
<reference evidence="3" key="1">
    <citation type="submission" date="2023-07" db="EMBL/GenBank/DDBJ databases">
        <title>Characterization of two Paracoccaceae strains isolated from Phycosphere and proposal of Xinfangfangia lacusdiani sp. nov.</title>
        <authorList>
            <person name="Deng Y."/>
            <person name="Zhang Y.Q."/>
        </authorList>
    </citation>
    <scope>NUCLEOTIDE SEQUENCE [LARGE SCALE GENOMIC DNA]</scope>
    <source>
        <strain evidence="3">CPCC 101403</strain>
    </source>
</reference>
<protein>
    <recommendedName>
        <fullName evidence="4">DUF3108 domain-containing protein</fullName>
    </recommendedName>
</protein>
<gene>
    <name evidence="2" type="ORF">RM190_15090</name>
</gene>